<organism evidence="2 3">
    <name type="scientific">Aspergillus leporis</name>
    <dbReference type="NCBI Taxonomy" id="41062"/>
    <lineage>
        <taxon>Eukaryota</taxon>
        <taxon>Fungi</taxon>
        <taxon>Dikarya</taxon>
        <taxon>Ascomycota</taxon>
        <taxon>Pezizomycotina</taxon>
        <taxon>Eurotiomycetes</taxon>
        <taxon>Eurotiomycetidae</taxon>
        <taxon>Eurotiales</taxon>
        <taxon>Aspergillaceae</taxon>
        <taxon>Aspergillus</taxon>
        <taxon>Aspergillus subgen. Circumdati</taxon>
    </lineage>
</organism>
<keyword evidence="1" id="KW-1133">Transmembrane helix</keyword>
<proteinExistence type="predicted"/>
<dbReference type="InterPro" id="IPR022185">
    <property type="entry name" value="DUF3712"/>
</dbReference>
<dbReference type="EMBL" id="ML732214">
    <property type="protein sequence ID" value="KAB8074163.1"/>
    <property type="molecule type" value="Genomic_DNA"/>
</dbReference>
<protein>
    <submittedName>
        <fullName evidence="2">Uncharacterized protein</fullName>
    </submittedName>
</protein>
<reference evidence="2 3" key="1">
    <citation type="submission" date="2019-04" db="EMBL/GenBank/DDBJ databases">
        <title>Friends and foes A comparative genomics study of 23 Aspergillus species from section Flavi.</title>
        <authorList>
            <consortium name="DOE Joint Genome Institute"/>
            <person name="Kjaerbolling I."/>
            <person name="Vesth T."/>
            <person name="Frisvad J.C."/>
            <person name="Nybo J.L."/>
            <person name="Theobald S."/>
            <person name="Kildgaard S."/>
            <person name="Isbrandt T."/>
            <person name="Kuo A."/>
            <person name="Sato A."/>
            <person name="Lyhne E.K."/>
            <person name="Kogle M.E."/>
            <person name="Wiebenga A."/>
            <person name="Kun R.S."/>
            <person name="Lubbers R.J."/>
            <person name="Makela M.R."/>
            <person name="Barry K."/>
            <person name="Chovatia M."/>
            <person name="Clum A."/>
            <person name="Daum C."/>
            <person name="Haridas S."/>
            <person name="He G."/>
            <person name="LaButti K."/>
            <person name="Lipzen A."/>
            <person name="Mondo S."/>
            <person name="Riley R."/>
            <person name="Salamov A."/>
            <person name="Simmons B.A."/>
            <person name="Magnuson J.K."/>
            <person name="Henrissat B."/>
            <person name="Mortensen U.H."/>
            <person name="Larsen T.O."/>
            <person name="Devries R.P."/>
            <person name="Grigoriev I.V."/>
            <person name="Machida M."/>
            <person name="Baker S.E."/>
            <person name="Andersen M.R."/>
        </authorList>
    </citation>
    <scope>NUCLEOTIDE SEQUENCE [LARGE SCALE GENOMIC DNA]</scope>
    <source>
        <strain evidence="2 3">CBS 151.66</strain>
    </source>
</reference>
<dbReference type="OrthoDB" id="10039566at2759"/>
<dbReference type="GO" id="GO:0000329">
    <property type="term" value="C:fungal-type vacuole membrane"/>
    <property type="evidence" value="ECO:0007669"/>
    <property type="project" value="InterPro"/>
</dbReference>
<evidence type="ECO:0000256" key="1">
    <source>
        <dbReference type="SAM" id="Phobius"/>
    </source>
</evidence>
<keyword evidence="3" id="KW-1185">Reference proteome</keyword>
<keyword evidence="1" id="KW-0472">Membrane</keyword>
<evidence type="ECO:0000313" key="2">
    <source>
        <dbReference type="EMBL" id="KAB8074163.1"/>
    </source>
</evidence>
<sequence>MAGDKPEVTEIGTVMSPVATKPSFMSRVAAHYKKWWWAHLIGVIVVVLVITLPLVYVGYPNIAQENIDDSTLEIKSMVISDPAPSSFQLNQTQVLGTHSIFHPNIYAFDATVSLLGAAVPFSTVRVPQVKSNDGVEVPVNQRVELSDVSAFGDFATAVMLNEEIKLNIYGKPDLKQGGLPRISVTYNKTVTMKGLNKLHGFKLSGMHLTKTASDGTNTEGQVLIPNPSVLTIDLGNVTLGLSVNGTSIGESYINDLVLKPGDNTLAMRAKVDQLTVLSVAKNYKDMVVPLEVTGSDNSSVYNGQVLSYFSKALSSNKLAVDLNITEVIGIK</sequence>
<accession>A0A5N5X049</accession>
<dbReference type="Pfam" id="PF12505">
    <property type="entry name" value="DUF3712"/>
    <property type="match status" value="1"/>
</dbReference>
<gene>
    <name evidence="2" type="ORF">BDV29DRAFT_125796</name>
</gene>
<dbReference type="PANTHER" id="PTHR35895">
    <property type="entry name" value="CHROMOSOME 16, WHOLE GENOME SHOTGUN SEQUENCE"/>
    <property type="match status" value="1"/>
</dbReference>
<feature type="transmembrane region" description="Helical" evidence="1">
    <location>
        <begin position="35"/>
        <end position="59"/>
    </location>
</feature>
<dbReference type="Proteomes" id="UP000326565">
    <property type="component" value="Unassembled WGS sequence"/>
</dbReference>
<keyword evidence="1" id="KW-0812">Transmembrane</keyword>
<dbReference type="AlphaFoldDB" id="A0A5N5X049"/>
<dbReference type="InterPro" id="IPR046368">
    <property type="entry name" value="Tag1"/>
</dbReference>
<evidence type="ECO:0000313" key="3">
    <source>
        <dbReference type="Proteomes" id="UP000326565"/>
    </source>
</evidence>
<dbReference type="SUPFAM" id="SSF117070">
    <property type="entry name" value="LEA14-like"/>
    <property type="match status" value="1"/>
</dbReference>
<dbReference type="PANTHER" id="PTHR35895:SF1">
    <property type="entry name" value="LIPID-BINDING SERUM GLYCOPROTEIN C-TERMINAL DOMAIN-CONTAINING PROTEIN"/>
    <property type="match status" value="1"/>
</dbReference>
<name>A0A5N5X049_9EURO</name>